<feature type="transmembrane region" description="Helical" evidence="1">
    <location>
        <begin position="249"/>
        <end position="268"/>
    </location>
</feature>
<organism evidence="2 3">
    <name type="scientific">Pseudoalteromonas denitrificans DSM 6059</name>
    <dbReference type="NCBI Taxonomy" id="1123010"/>
    <lineage>
        <taxon>Bacteria</taxon>
        <taxon>Pseudomonadati</taxon>
        <taxon>Pseudomonadota</taxon>
        <taxon>Gammaproteobacteria</taxon>
        <taxon>Alteromonadales</taxon>
        <taxon>Pseudoalteromonadaceae</taxon>
        <taxon>Pseudoalteromonas</taxon>
    </lineage>
</organism>
<dbReference type="STRING" id="1123010.SAMN02745724_00804"/>
<keyword evidence="1" id="KW-0812">Transmembrane</keyword>
<gene>
    <name evidence="2" type="ORF">SAMN02745724_00804</name>
</gene>
<keyword evidence="3" id="KW-1185">Reference proteome</keyword>
<dbReference type="Proteomes" id="UP000198862">
    <property type="component" value="Unassembled WGS sequence"/>
</dbReference>
<proteinExistence type="predicted"/>
<feature type="transmembrane region" description="Helical" evidence="1">
    <location>
        <begin position="106"/>
        <end position="131"/>
    </location>
</feature>
<feature type="transmembrane region" description="Helical" evidence="1">
    <location>
        <begin position="137"/>
        <end position="162"/>
    </location>
</feature>
<feature type="transmembrane region" description="Helical" evidence="1">
    <location>
        <begin position="21"/>
        <end position="40"/>
    </location>
</feature>
<keyword evidence="1" id="KW-0472">Membrane</keyword>
<dbReference type="GO" id="GO:0140359">
    <property type="term" value="F:ABC-type transporter activity"/>
    <property type="evidence" value="ECO:0007669"/>
    <property type="project" value="InterPro"/>
</dbReference>
<protein>
    <submittedName>
        <fullName evidence="2">Cu-processing system permease protein</fullName>
    </submittedName>
</protein>
<feature type="transmembrane region" description="Helical" evidence="1">
    <location>
        <begin position="174"/>
        <end position="198"/>
    </location>
</feature>
<evidence type="ECO:0000313" key="3">
    <source>
        <dbReference type="Proteomes" id="UP000198862"/>
    </source>
</evidence>
<feature type="transmembrane region" description="Helical" evidence="1">
    <location>
        <begin position="52"/>
        <end position="74"/>
    </location>
</feature>
<dbReference type="Pfam" id="PF12679">
    <property type="entry name" value="ABC2_membrane_2"/>
    <property type="match status" value="1"/>
</dbReference>
<evidence type="ECO:0000256" key="1">
    <source>
        <dbReference type="SAM" id="Phobius"/>
    </source>
</evidence>
<dbReference type="AlphaFoldDB" id="A0A1I1G3E4"/>
<dbReference type="GO" id="GO:0005886">
    <property type="term" value="C:plasma membrane"/>
    <property type="evidence" value="ECO:0007669"/>
    <property type="project" value="UniProtKB-SubCell"/>
</dbReference>
<accession>A0A1I1G3E4</accession>
<evidence type="ECO:0000313" key="2">
    <source>
        <dbReference type="EMBL" id="SFC06257.1"/>
    </source>
</evidence>
<dbReference type="PANTHER" id="PTHR43471">
    <property type="entry name" value="ABC TRANSPORTER PERMEASE"/>
    <property type="match status" value="1"/>
</dbReference>
<dbReference type="PANTHER" id="PTHR43471:SF1">
    <property type="entry name" value="ABC TRANSPORTER PERMEASE PROTEIN NOSY-RELATED"/>
    <property type="match status" value="1"/>
</dbReference>
<name>A0A1I1G3E4_9GAMM</name>
<reference evidence="2 3" key="1">
    <citation type="submission" date="2016-10" db="EMBL/GenBank/DDBJ databases">
        <authorList>
            <person name="de Groot N.N."/>
        </authorList>
    </citation>
    <scope>NUCLEOTIDE SEQUENCE [LARGE SCALE GENOMIC DNA]</scope>
    <source>
        <strain evidence="2 3">DSM 6059</strain>
    </source>
</reference>
<keyword evidence="1" id="KW-1133">Transmembrane helix</keyword>
<sequence length="273" mass="29278">MMHPIFAVALKEFQDGLRNRWLISITLIFAILSLGLSYYGSIASGQIGTISISSTIASLSSLAVFLIPLIALLLSYDSFVGEQESGTLLLLLTYPLSHKQLLLGKFLGQGAIITLATCLGFGSAAILLFITSDVQNIFSSFGLFILTATLLGLCFTAIAYVISLSVNEKSKAAGIALMIWFFFVLVFDLALLGILVGIEDGLSQNLLVQIMMFNPADLFRLINLSALDTSDVNGVLAVAINSSLSPMTLTLIMAGWILIPLSIASIIFKKKTL</sequence>
<dbReference type="EMBL" id="FOLO01000004">
    <property type="protein sequence ID" value="SFC06257.1"/>
    <property type="molecule type" value="Genomic_DNA"/>
</dbReference>